<gene>
    <name evidence="2" type="ordered locus">Dde_1777</name>
</gene>
<dbReference type="KEGG" id="dde:Dde_1777"/>
<keyword evidence="1" id="KW-0472">Membrane</keyword>
<dbReference type="eggNOG" id="ENOG50347T7">
    <property type="taxonomic scope" value="Bacteria"/>
</dbReference>
<dbReference type="HOGENOM" id="CLU_106627_0_0_7"/>
<organism evidence="2 3">
    <name type="scientific">Oleidesulfovibrio alaskensis (strain ATCC BAA-1058 / DSM 17464 / G20)</name>
    <name type="common">Desulfovibrio alaskensis</name>
    <dbReference type="NCBI Taxonomy" id="207559"/>
    <lineage>
        <taxon>Bacteria</taxon>
        <taxon>Pseudomonadati</taxon>
        <taxon>Thermodesulfobacteriota</taxon>
        <taxon>Desulfovibrionia</taxon>
        <taxon>Desulfovibrionales</taxon>
        <taxon>Desulfovibrionaceae</taxon>
        <taxon>Oleidesulfovibrio</taxon>
    </lineage>
</organism>
<dbReference type="RefSeq" id="WP_011367704.1">
    <property type="nucleotide sequence ID" value="NC_007519.1"/>
</dbReference>
<keyword evidence="1" id="KW-0812">Transmembrane</keyword>
<keyword evidence="1" id="KW-1133">Transmembrane helix</keyword>
<dbReference type="Proteomes" id="UP000002710">
    <property type="component" value="Chromosome"/>
</dbReference>
<evidence type="ECO:0000313" key="3">
    <source>
        <dbReference type="Proteomes" id="UP000002710"/>
    </source>
</evidence>
<sequence length="251" mass="27822">MFQTRLFRLRGGHDFFFSLPHVGSPHRFFFALFSLPRFSINIGFLERPLCVGFLWAVITGEWELSLSLAIFFELLWLDLFPAGTYIPPNAVGCLLLTIAATDYFGLRTPEEVAVPALLSLPAAFISARLEYMHRTMQDKAYNRALGWGRGGARRVASGIEEVPPFGMLVWNASLQLLLLQAGFFLTALLVLIGTISGLSSLLGHLPYIQGAEWPALWFVSAVGGVLAVRIPRAYALFVATICLFMFYALGL</sequence>
<feature type="transmembrane region" description="Helical" evidence="1">
    <location>
        <begin position="233"/>
        <end position="250"/>
    </location>
</feature>
<feature type="transmembrane region" description="Helical" evidence="1">
    <location>
        <begin position="207"/>
        <end position="226"/>
    </location>
</feature>
<dbReference type="EMBL" id="CP000112">
    <property type="protein sequence ID" value="ABB38574.1"/>
    <property type="molecule type" value="Genomic_DNA"/>
</dbReference>
<dbReference type="STRING" id="207559.Dde_1777"/>
<feature type="transmembrane region" description="Helical" evidence="1">
    <location>
        <begin position="176"/>
        <end position="195"/>
    </location>
</feature>
<accession>Q310S2</accession>
<evidence type="ECO:0000256" key="1">
    <source>
        <dbReference type="SAM" id="Phobius"/>
    </source>
</evidence>
<evidence type="ECO:0000313" key="2">
    <source>
        <dbReference type="EMBL" id="ABB38574.1"/>
    </source>
</evidence>
<keyword evidence="3" id="KW-1185">Reference proteome</keyword>
<protein>
    <submittedName>
        <fullName evidence="2">Uncharacterized protein</fullName>
    </submittedName>
</protein>
<reference evidence="2 3" key="1">
    <citation type="journal article" date="2011" name="J. Bacteriol.">
        <title>Complete genome sequence and updated annotation of Desulfovibrio alaskensis G20.</title>
        <authorList>
            <person name="Hauser L.J."/>
            <person name="Land M.L."/>
            <person name="Brown S.D."/>
            <person name="Larimer F."/>
            <person name="Keller K.L."/>
            <person name="Rapp-Giles B.J."/>
            <person name="Price M.N."/>
            <person name="Lin M."/>
            <person name="Bruce D.C."/>
            <person name="Detter J.C."/>
            <person name="Tapia R."/>
            <person name="Han C.S."/>
            <person name="Goodwin L.A."/>
            <person name="Cheng J.F."/>
            <person name="Pitluck S."/>
            <person name="Copeland A."/>
            <person name="Lucas S."/>
            <person name="Nolan M."/>
            <person name="Lapidus A.L."/>
            <person name="Palumbo A.V."/>
            <person name="Wall J.D."/>
        </authorList>
    </citation>
    <scope>NUCLEOTIDE SEQUENCE [LARGE SCALE GENOMIC DNA]</scope>
    <source>
        <strain evidence="3">ATCC BAA 1058 / DSM 17464 / G20</strain>
    </source>
</reference>
<proteinExistence type="predicted"/>
<dbReference type="AlphaFoldDB" id="Q310S2"/>
<name>Q310S2_OLEA2</name>